<evidence type="ECO:0000256" key="1">
    <source>
        <dbReference type="SAM" id="MobiDB-lite"/>
    </source>
</evidence>
<comment type="caution">
    <text evidence="2">The sequence shown here is derived from an EMBL/GenBank/DDBJ whole genome shotgun (WGS) entry which is preliminary data.</text>
</comment>
<feature type="region of interest" description="Disordered" evidence="1">
    <location>
        <begin position="1"/>
        <end position="56"/>
    </location>
</feature>
<keyword evidence="3" id="KW-1185">Reference proteome</keyword>
<reference evidence="3" key="1">
    <citation type="journal article" date="2019" name="Int. J. Syst. Evol. Microbiol.">
        <title>The Global Catalogue of Microorganisms (GCM) 10K type strain sequencing project: providing services to taxonomists for standard genome sequencing and annotation.</title>
        <authorList>
            <consortium name="The Broad Institute Genomics Platform"/>
            <consortium name="The Broad Institute Genome Sequencing Center for Infectious Disease"/>
            <person name="Wu L."/>
            <person name="Ma J."/>
        </authorList>
    </citation>
    <scope>NUCLEOTIDE SEQUENCE [LARGE SCALE GENOMIC DNA]</scope>
    <source>
        <strain evidence="3">CGMCC 4.7144</strain>
    </source>
</reference>
<name>A0ABW1H5N9_9ACTN</name>
<proteinExistence type="predicted"/>
<protein>
    <submittedName>
        <fullName evidence="2">Uncharacterized protein</fullName>
    </submittedName>
</protein>
<evidence type="ECO:0000313" key="2">
    <source>
        <dbReference type="EMBL" id="MFC5924606.1"/>
    </source>
</evidence>
<evidence type="ECO:0000313" key="3">
    <source>
        <dbReference type="Proteomes" id="UP001596226"/>
    </source>
</evidence>
<feature type="compositionally biased region" description="Basic and acidic residues" evidence="1">
    <location>
        <begin position="1"/>
        <end position="24"/>
    </location>
</feature>
<accession>A0ABW1H5N9</accession>
<sequence length="56" mass="6169">MARSEQMDHESADRISAAAERDPDSPTAASGFDDRAQDAADRNDPQDPDDYDDEVE</sequence>
<dbReference type="Proteomes" id="UP001596226">
    <property type="component" value="Unassembled WGS sequence"/>
</dbReference>
<feature type="compositionally biased region" description="Basic and acidic residues" evidence="1">
    <location>
        <begin position="32"/>
        <end position="45"/>
    </location>
</feature>
<organism evidence="2 3">
    <name type="scientific">Micromonospora vulcania</name>
    <dbReference type="NCBI Taxonomy" id="1441873"/>
    <lineage>
        <taxon>Bacteria</taxon>
        <taxon>Bacillati</taxon>
        <taxon>Actinomycetota</taxon>
        <taxon>Actinomycetes</taxon>
        <taxon>Micromonosporales</taxon>
        <taxon>Micromonosporaceae</taxon>
        <taxon>Micromonospora</taxon>
    </lineage>
</organism>
<dbReference type="RefSeq" id="WP_377511555.1">
    <property type="nucleotide sequence ID" value="NZ_JBHSQS010000007.1"/>
</dbReference>
<gene>
    <name evidence="2" type="ORF">ACFQGL_14755</name>
</gene>
<dbReference type="EMBL" id="JBHSQS010000007">
    <property type="protein sequence ID" value="MFC5924606.1"/>
    <property type="molecule type" value="Genomic_DNA"/>
</dbReference>
<feature type="compositionally biased region" description="Acidic residues" evidence="1">
    <location>
        <begin position="46"/>
        <end position="56"/>
    </location>
</feature>